<accession>A0A3P6Q4A1</accession>
<protein>
    <submittedName>
        <fullName evidence="1">Uncharacterized protein</fullName>
    </submittedName>
</protein>
<dbReference type="AlphaFoldDB" id="A0A3P6Q4A1"/>
<gene>
    <name evidence="1" type="ORF">DILT_LOCUS1111</name>
</gene>
<sequence>MTKEEMAILSTSGRNIRVLPAVMAMGHPEYPFDDEF</sequence>
<dbReference type="Proteomes" id="UP000281553">
    <property type="component" value="Unassembled WGS sequence"/>
</dbReference>
<evidence type="ECO:0000313" key="2">
    <source>
        <dbReference type="Proteomes" id="UP000281553"/>
    </source>
</evidence>
<dbReference type="EMBL" id="UYRU01006562">
    <property type="protein sequence ID" value="VDK40177.1"/>
    <property type="molecule type" value="Genomic_DNA"/>
</dbReference>
<evidence type="ECO:0000313" key="1">
    <source>
        <dbReference type="EMBL" id="VDK40177.1"/>
    </source>
</evidence>
<dbReference type="OrthoDB" id="416253at2759"/>
<keyword evidence="2" id="KW-1185">Reference proteome</keyword>
<name>A0A3P6Q4A1_DIBLA</name>
<reference evidence="1 2" key="1">
    <citation type="submission" date="2018-11" db="EMBL/GenBank/DDBJ databases">
        <authorList>
            <consortium name="Pathogen Informatics"/>
        </authorList>
    </citation>
    <scope>NUCLEOTIDE SEQUENCE [LARGE SCALE GENOMIC DNA]</scope>
</reference>
<proteinExistence type="predicted"/>
<organism evidence="1 2">
    <name type="scientific">Dibothriocephalus latus</name>
    <name type="common">Fish tapeworm</name>
    <name type="synonym">Diphyllobothrium latum</name>
    <dbReference type="NCBI Taxonomy" id="60516"/>
    <lineage>
        <taxon>Eukaryota</taxon>
        <taxon>Metazoa</taxon>
        <taxon>Spiralia</taxon>
        <taxon>Lophotrochozoa</taxon>
        <taxon>Platyhelminthes</taxon>
        <taxon>Cestoda</taxon>
        <taxon>Eucestoda</taxon>
        <taxon>Diphyllobothriidea</taxon>
        <taxon>Diphyllobothriidae</taxon>
        <taxon>Dibothriocephalus</taxon>
    </lineage>
</organism>